<feature type="domain" description="HTH hxlR-type" evidence="4">
    <location>
        <begin position="29"/>
        <end position="128"/>
    </location>
</feature>
<dbReference type="Proteomes" id="UP000051922">
    <property type="component" value="Unassembled WGS sequence"/>
</dbReference>
<evidence type="ECO:0000313" key="5">
    <source>
        <dbReference type="EMBL" id="KRL87981.1"/>
    </source>
</evidence>
<dbReference type="AlphaFoldDB" id="A0A0R1U3W2"/>
<keyword evidence="2" id="KW-0238">DNA-binding</keyword>
<evidence type="ECO:0000259" key="4">
    <source>
        <dbReference type="PROSITE" id="PS51118"/>
    </source>
</evidence>
<dbReference type="GO" id="GO:0003677">
    <property type="term" value="F:DNA binding"/>
    <property type="evidence" value="ECO:0007669"/>
    <property type="project" value="UniProtKB-KW"/>
</dbReference>
<reference evidence="5 6" key="1">
    <citation type="journal article" date="2015" name="Genome Announc.">
        <title>Expanding the biotechnology potential of lactobacilli through comparative genomics of 213 strains and associated genera.</title>
        <authorList>
            <person name="Sun Z."/>
            <person name="Harris H.M."/>
            <person name="McCann A."/>
            <person name="Guo C."/>
            <person name="Argimon S."/>
            <person name="Zhang W."/>
            <person name="Yang X."/>
            <person name="Jeffery I.B."/>
            <person name="Cooney J.C."/>
            <person name="Kagawa T.F."/>
            <person name="Liu W."/>
            <person name="Song Y."/>
            <person name="Salvetti E."/>
            <person name="Wrobel A."/>
            <person name="Rasinkangas P."/>
            <person name="Parkhill J."/>
            <person name="Rea M.C."/>
            <person name="O'Sullivan O."/>
            <person name="Ritari J."/>
            <person name="Douillard F.P."/>
            <person name="Paul Ross R."/>
            <person name="Yang R."/>
            <person name="Briner A.E."/>
            <person name="Felis G.E."/>
            <person name="de Vos W.M."/>
            <person name="Barrangou R."/>
            <person name="Klaenhammer T.R."/>
            <person name="Caufield P.W."/>
            <person name="Cui Y."/>
            <person name="Zhang H."/>
            <person name="O'Toole P.W."/>
        </authorList>
    </citation>
    <scope>NUCLEOTIDE SEQUENCE [LARGE SCALE GENOMIC DNA]</scope>
    <source>
        <strain evidence="5 6">DSM 15945</strain>
    </source>
</reference>
<keyword evidence="3" id="KW-0804">Transcription</keyword>
<comment type="caution">
    <text evidence="5">The sequence shown here is derived from an EMBL/GenBank/DDBJ whole genome shotgun (WGS) entry which is preliminary data.</text>
</comment>
<keyword evidence="1" id="KW-0805">Transcription regulation</keyword>
<evidence type="ECO:0000256" key="2">
    <source>
        <dbReference type="ARBA" id="ARBA00023125"/>
    </source>
</evidence>
<dbReference type="PANTHER" id="PTHR33204:SF29">
    <property type="entry name" value="TRANSCRIPTIONAL REGULATOR"/>
    <property type="match status" value="1"/>
</dbReference>
<dbReference type="Gene3D" id="1.10.10.10">
    <property type="entry name" value="Winged helix-like DNA-binding domain superfamily/Winged helix DNA-binding domain"/>
    <property type="match status" value="1"/>
</dbReference>
<evidence type="ECO:0000256" key="3">
    <source>
        <dbReference type="ARBA" id="ARBA00023163"/>
    </source>
</evidence>
<keyword evidence="6" id="KW-1185">Reference proteome</keyword>
<organism evidence="5 6">
    <name type="scientific">Lacticaseibacillus pantheris DSM 15945 = JCM 12539 = NBRC 106106</name>
    <dbReference type="NCBI Taxonomy" id="1423783"/>
    <lineage>
        <taxon>Bacteria</taxon>
        <taxon>Bacillati</taxon>
        <taxon>Bacillota</taxon>
        <taxon>Bacilli</taxon>
        <taxon>Lactobacillales</taxon>
        <taxon>Lactobacillaceae</taxon>
        <taxon>Lacticaseibacillus</taxon>
    </lineage>
</organism>
<evidence type="ECO:0000256" key="1">
    <source>
        <dbReference type="ARBA" id="ARBA00023015"/>
    </source>
</evidence>
<dbReference type="InterPro" id="IPR036390">
    <property type="entry name" value="WH_DNA-bd_sf"/>
</dbReference>
<dbReference type="PANTHER" id="PTHR33204">
    <property type="entry name" value="TRANSCRIPTIONAL REGULATOR, MARR FAMILY"/>
    <property type="match status" value="1"/>
</dbReference>
<dbReference type="InterPro" id="IPR036388">
    <property type="entry name" value="WH-like_DNA-bd_sf"/>
</dbReference>
<dbReference type="PROSITE" id="PS51118">
    <property type="entry name" value="HTH_HXLR"/>
    <property type="match status" value="1"/>
</dbReference>
<dbReference type="EMBL" id="AZFJ01000010">
    <property type="protein sequence ID" value="KRL87981.1"/>
    <property type="molecule type" value="Genomic_DNA"/>
</dbReference>
<dbReference type="STRING" id="1423783.FC50_GL000965"/>
<evidence type="ECO:0000313" key="6">
    <source>
        <dbReference type="Proteomes" id="UP000051922"/>
    </source>
</evidence>
<name>A0A0R1U3W2_9LACO</name>
<proteinExistence type="predicted"/>
<accession>A0A0R1U3W2</accession>
<sequence>MPLNNKEKQMTDVVRKDVLARLQDGDYSCAKEFTLAMFAGKWKLIVLCHLDAHGTFRFNDLRRLLPRVTHKVLTSQLRELEEDQLISRREVLGPRKKVYYQITPLGHSLMPIIDAMCDWGDARIAQLRVDPTFSADESVLPTE</sequence>
<dbReference type="InterPro" id="IPR002577">
    <property type="entry name" value="HTH_HxlR"/>
</dbReference>
<dbReference type="Pfam" id="PF01638">
    <property type="entry name" value="HxlR"/>
    <property type="match status" value="1"/>
</dbReference>
<dbReference type="PATRIC" id="fig|1423783.4.peg.1000"/>
<dbReference type="SUPFAM" id="SSF46785">
    <property type="entry name" value="Winged helix' DNA-binding domain"/>
    <property type="match status" value="1"/>
</dbReference>
<gene>
    <name evidence="5" type="ORF">FC50_GL000965</name>
</gene>
<protein>
    <submittedName>
        <fullName evidence="5">Transcriptional regulator</fullName>
    </submittedName>
</protein>